<evidence type="ECO:0000256" key="1">
    <source>
        <dbReference type="ARBA" id="ARBA00004496"/>
    </source>
</evidence>
<dbReference type="SUPFAM" id="SSF55961">
    <property type="entry name" value="Bet v1-like"/>
    <property type="match status" value="1"/>
</dbReference>
<dbReference type="PANTHER" id="PTHR19308">
    <property type="entry name" value="PHOSPHATIDYLCHOLINE TRANSFER PROTEIN"/>
    <property type="match status" value="1"/>
</dbReference>
<dbReference type="InterPro" id="IPR002913">
    <property type="entry name" value="START_lipid-bd_dom"/>
</dbReference>
<dbReference type="GeneID" id="107266270"/>
<keyword evidence="4" id="KW-0597">Phosphoprotein</keyword>
<feature type="compositionally biased region" description="Basic and acidic residues" evidence="12">
    <location>
        <begin position="442"/>
        <end position="472"/>
    </location>
</feature>
<keyword evidence="6" id="KW-0445">Lipid transport</keyword>
<dbReference type="InterPro" id="IPR051213">
    <property type="entry name" value="START_lipid_transfer"/>
</dbReference>
<comment type="subunit">
    <text evidence="8">Interacts with ACOT13/THEM2.</text>
</comment>
<evidence type="ECO:0000256" key="7">
    <source>
        <dbReference type="ARBA" id="ARBA00023121"/>
    </source>
</evidence>
<feature type="compositionally biased region" description="Basic and acidic residues" evidence="12">
    <location>
        <begin position="421"/>
        <end position="435"/>
    </location>
</feature>
<evidence type="ECO:0000313" key="14">
    <source>
        <dbReference type="Proteomes" id="UP000694920"/>
    </source>
</evidence>
<dbReference type="GO" id="GO:0005829">
    <property type="term" value="C:cytosol"/>
    <property type="evidence" value="ECO:0007669"/>
    <property type="project" value="UniProtKB-ARBA"/>
</dbReference>
<feature type="region of interest" description="Disordered" evidence="12">
    <location>
        <begin position="391"/>
        <end position="472"/>
    </location>
</feature>
<dbReference type="AlphaFoldDB" id="A0AAJ7BRC0"/>
<evidence type="ECO:0000256" key="4">
    <source>
        <dbReference type="ARBA" id="ARBA00022553"/>
    </source>
</evidence>
<proteinExistence type="predicted"/>
<dbReference type="InterPro" id="IPR023393">
    <property type="entry name" value="START-like_dom_sf"/>
</dbReference>
<dbReference type="SMART" id="SM00234">
    <property type="entry name" value="START"/>
    <property type="match status" value="1"/>
</dbReference>
<dbReference type="GO" id="GO:0006869">
    <property type="term" value="P:lipid transport"/>
    <property type="evidence" value="ECO:0007669"/>
    <property type="project" value="UniProtKB-KW"/>
</dbReference>
<evidence type="ECO:0000256" key="8">
    <source>
        <dbReference type="ARBA" id="ARBA00063535"/>
    </source>
</evidence>
<organism evidence="14 15">
    <name type="scientific">Cephus cinctus</name>
    <name type="common">Wheat stem sawfly</name>
    <dbReference type="NCBI Taxonomy" id="211228"/>
    <lineage>
        <taxon>Eukaryota</taxon>
        <taxon>Metazoa</taxon>
        <taxon>Ecdysozoa</taxon>
        <taxon>Arthropoda</taxon>
        <taxon>Hexapoda</taxon>
        <taxon>Insecta</taxon>
        <taxon>Pterygota</taxon>
        <taxon>Neoptera</taxon>
        <taxon>Endopterygota</taxon>
        <taxon>Hymenoptera</taxon>
        <taxon>Cephoidea</taxon>
        <taxon>Cephidae</taxon>
        <taxon>Cephus</taxon>
    </lineage>
</organism>
<evidence type="ECO:0000259" key="13">
    <source>
        <dbReference type="PROSITE" id="PS50848"/>
    </source>
</evidence>
<evidence type="ECO:0000256" key="12">
    <source>
        <dbReference type="SAM" id="MobiDB-lite"/>
    </source>
</evidence>
<accession>A0AAJ7BRC0</accession>
<dbReference type="Gene3D" id="3.30.530.20">
    <property type="match status" value="1"/>
</dbReference>
<evidence type="ECO:0000256" key="11">
    <source>
        <dbReference type="ARBA" id="ARBA00079049"/>
    </source>
</evidence>
<keyword evidence="14" id="KW-1185">Reference proteome</keyword>
<dbReference type="FunFam" id="3.30.530.20:FF:000017">
    <property type="entry name" value="Phosphatidylcholine transfer protein, putative"/>
    <property type="match status" value="1"/>
</dbReference>
<dbReference type="GO" id="GO:0008289">
    <property type="term" value="F:lipid binding"/>
    <property type="evidence" value="ECO:0007669"/>
    <property type="project" value="UniProtKB-KW"/>
</dbReference>
<dbReference type="CDD" id="cd08911">
    <property type="entry name" value="START_STARD7-like"/>
    <property type="match status" value="1"/>
</dbReference>
<keyword evidence="2" id="KW-0813">Transport</keyword>
<evidence type="ECO:0000256" key="9">
    <source>
        <dbReference type="ARBA" id="ARBA00069061"/>
    </source>
</evidence>
<evidence type="ECO:0000313" key="15">
    <source>
        <dbReference type="RefSeq" id="XP_015592069.1"/>
    </source>
</evidence>
<feature type="domain" description="START" evidence="13">
    <location>
        <begin position="185"/>
        <end position="382"/>
    </location>
</feature>
<dbReference type="Pfam" id="PF01852">
    <property type="entry name" value="START"/>
    <property type="match status" value="1"/>
</dbReference>
<evidence type="ECO:0000256" key="3">
    <source>
        <dbReference type="ARBA" id="ARBA00022490"/>
    </source>
</evidence>
<protein>
    <recommendedName>
        <fullName evidence="9">Phosphatidylcholine transfer protein</fullName>
    </recommendedName>
    <alternativeName>
        <fullName evidence="11">START domain-containing protein 2</fullName>
    </alternativeName>
    <alternativeName>
        <fullName evidence="10">StAR-related lipid transfer protein 2</fullName>
    </alternativeName>
</protein>
<sequence>MHCWHVSGILSRRFNSNLINNSTARNALCNRHSRAYGKWGGHGRRIGIWFREQGIQVARACAKQFEFIAAQRVRRSMQIFHLYTKIWDEVALREFIKSWRCRVGRNAKEFLVSAVGVSIYNWDRERISDEEMYSYSKEIDGIYKLRESTVTCNNCHQRLVIDVTQTGIEYCKCHGAKAAIANCQNEEEWQPFIERQDMLVWRKEEPGTGGLYAYKVYGSFSDVSAHDFLQVQIDVEYRKQWDHTARQLEIIDTDPSSNSTSNSSSDIMYWEMIWPSLFANRDYVYQRRWLLNKNQGLIIIVSKGTDHPKAPKRTDTHRVTSYWSYMVIRPYKDFDEPGIEFCLTYFDDPGIHIPSAVTAWVSMSGLPNFLCRMRQAARDYHKNKAELGKNTLVPKEESSSGDENIPNRVYDVDGVTSPSSIKKENQSEKVDKENETEAADVTTKDEVDNNENENKEKEKEEESEKIENQEHIPEDYGFLHYFFLTKLFA</sequence>
<evidence type="ECO:0000256" key="2">
    <source>
        <dbReference type="ARBA" id="ARBA00022448"/>
    </source>
</evidence>
<name>A0AAJ7BRC0_CEPCN</name>
<dbReference type="RefSeq" id="XP_015592069.1">
    <property type="nucleotide sequence ID" value="XM_015736583.2"/>
</dbReference>
<reference evidence="15" key="1">
    <citation type="submission" date="2025-08" db="UniProtKB">
        <authorList>
            <consortium name="RefSeq"/>
        </authorList>
    </citation>
    <scope>IDENTIFICATION</scope>
</reference>
<comment type="subcellular location">
    <subcellularLocation>
        <location evidence="1">Cytoplasm</location>
    </subcellularLocation>
</comment>
<dbReference type="PROSITE" id="PS50848">
    <property type="entry name" value="START"/>
    <property type="match status" value="1"/>
</dbReference>
<keyword evidence="5" id="KW-0007">Acetylation</keyword>
<keyword evidence="7" id="KW-0446">Lipid-binding</keyword>
<dbReference type="PANTHER" id="PTHR19308:SF8">
    <property type="entry name" value="STAR-RELATED LIPID TRANSFER PROTEIN 7, MITOCHONDRIAL"/>
    <property type="match status" value="1"/>
</dbReference>
<evidence type="ECO:0000256" key="10">
    <source>
        <dbReference type="ARBA" id="ARBA00077188"/>
    </source>
</evidence>
<gene>
    <name evidence="15" type="primary">LOC107266270</name>
</gene>
<evidence type="ECO:0000256" key="5">
    <source>
        <dbReference type="ARBA" id="ARBA00022990"/>
    </source>
</evidence>
<keyword evidence="3" id="KW-0963">Cytoplasm</keyword>
<dbReference type="KEGG" id="ccin:107266270"/>
<dbReference type="Proteomes" id="UP000694920">
    <property type="component" value="Unplaced"/>
</dbReference>
<dbReference type="InterPro" id="IPR041949">
    <property type="entry name" value="START_STARD7"/>
</dbReference>
<evidence type="ECO:0000256" key="6">
    <source>
        <dbReference type="ARBA" id="ARBA00023055"/>
    </source>
</evidence>